<evidence type="ECO:0000256" key="4">
    <source>
        <dbReference type="ARBA" id="ARBA00022692"/>
    </source>
</evidence>
<proteinExistence type="inferred from homology"/>
<keyword evidence="16" id="KW-1185">Reference proteome</keyword>
<feature type="chain" id="PRO_5046134531" evidence="12">
    <location>
        <begin position="20"/>
        <end position="801"/>
    </location>
</feature>
<evidence type="ECO:0000256" key="10">
    <source>
        <dbReference type="PROSITE-ProRule" id="PRU01360"/>
    </source>
</evidence>
<dbReference type="InterPro" id="IPR039426">
    <property type="entry name" value="TonB-dep_rcpt-like"/>
</dbReference>
<evidence type="ECO:0000256" key="3">
    <source>
        <dbReference type="ARBA" id="ARBA00022452"/>
    </source>
</evidence>
<evidence type="ECO:0000256" key="12">
    <source>
        <dbReference type="SAM" id="SignalP"/>
    </source>
</evidence>
<dbReference type="Pfam" id="PF07715">
    <property type="entry name" value="Plug"/>
    <property type="match status" value="1"/>
</dbReference>
<keyword evidence="9 10" id="KW-0998">Cell outer membrane</keyword>
<keyword evidence="2 10" id="KW-0813">Transport</keyword>
<dbReference type="InterPro" id="IPR037066">
    <property type="entry name" value="Plug_dom_sf"/>
</dbReference>
<dbReference type="Pfam" id="PF00593">
    <property type="entry name" value="TonB_dep_Rec_b-barrel"/>
    <property type="match status" value="1"/>
</dbReference>
<keyword evidence="6 11" id="KW-0798">TonB box</keyword>
<evidence type="ECO:0000313" key="15">
    <source>
        <dbReference type="EMBL" id="WOK09310.1"/>
    </source>
</evidence>
<organism evidence="15 16">
    <name type="scientific">Imperialibacter roseus</name>
    <dbReference type="NCBI Taxonomy" id="1324217"/>
    <lineage>
        <taxon>Bacteria</taxon>
        <taxon>Pseudomonadati</taxon>
        <taxon>Bacteroidota</taxon>
        <taxon>Cytophagia</taxon>
        <taxon>Cytophagales</taxon>
        <taxon>Flammeovirgaceae</taxon>
        <taxon>Imperialibacter</taxon>
    </lineage>
</organism>
<keyword evidence="7 10" id="KW-0472">Membrane</keyword>
<evidence type="ECO:0000256" key="7">
    <source>
        <dbReference type="ARBA" id="ARBA00023136"/>
    </source>
</evidence>
<dbReference type="InterPro" id="IPR012910">
    <property type="entry name" value="Plug_dom"/>
</dbReference>
<sequence>MRRLILSCLLTSLVLVSYAQILTIKDKENNEPLELVTLYSEAPRATAMTNSSGMVDISEFEGADKIEVRLVGYNRIVSSYAELAAGDRVLVMEPSNISLDQVVVSASKWSQSTRDVPVHIATITPKDAALLNPQTAADLLGASGQVFIQKSQQGGGSPMIRGFATNRLLLTVDGVRMNTAIFRGGNLQNVISLDPFATENTEVFFGPGSVIYGSDAIGGVMSFTTLTPHLSLNEETLAKGSAATRFSSANGEKTAHLDFNVGWKKWSSVTSFSYNDYGDLRMGTKGPDDYLRPFYVQRIDSVDRVVTNDNPLVQRPSGYQQTNMMQKLRFAPNKRWDVVYAFHYSETSDYARYDRHIRYKKGLPRYGEWSYGPQKWMMNNLTTSYTTNTGLFDQVTLRLAHQFFEESRIDRDINGSTRAIRIEKVNAYSANLDFSKSLLAGQKLFYGLEMIYDKVDSEGMDENISTGEKAVGPARYPQSDWSSYAAYATYQNRLSDLLLVQAGARFNSFGLNATFDSSFYPFPFSTADLNNGALTGSVGVVLTPGEKLSISANLSTGFRSPNVDDVGKVFDSEPGAVVVPNPDLEAEYAYNAEVGVAKVFGDFLKLDATAFYTVLSNALVRRDFTLNGLDSIVYDGELSQVQAIQNAARATVYGFQAGLEVKLPEGFTVSSRYNVQVGEEELDDGSKSPSRHAAPAFGVSHFMYGVKNLKLDFYAQYSGGVGFADMPEEEKGKTEIYAADKEGNTYSPSWYTLNFKVSQKISDDIIISGGIENLTDQRYKPYSSGMAGAGRNFIISLRTSF</sequence>
<dbReference type="InterPro" id="IPR036942">
    <property type="entry name" value="Beta-barrel_TonB_sf"/>
</dbReference>
<accession>A0ABZ0IZD4</accession>
<evidence type="ECO:0000256" key="5">
    <source>
        <dbReference type="ARBA" id="ARBA00022729"/>
    </source>
</evidence>
<evidence type="ECO:0000256" key="1">
    <source>
        <dbReference type="ARBA" id="ARBA00004571"/>
    </source>
</evidence>
<dbReference type="PROSITE" id="PS52016">
    <property type="entry name" value="TONB_DEPENDENT_REC_3"/>
    <property type="match status" value="1"/>
</dbReference>
<feature type="domain" description="TonB-dependent receptor plug" evidence="14">
    <location>
        <begin position="113"/>
        <end position="220"/>
    </location>
</feature>
<dbReference type="RefSeq" id="WP_317491930.1">
    <property type="nucleotide sequence ID" value="NZ_CP136051.1"/>
</dbReference>
<evidence type="ECO:0000256" key="11">
    <source>
        <dbReference type="RuleBase" id="RU003357"/>
    </source>
</evidence>
<dbReference type="PANTHER" id="PTHR30069">
    <property type="entry name" value="TONB-DEPENDENT OUTER MEMBRANE RECEPTOR"/>
    <property type="match status" value="1"/>
</dbReference>
<dbReference type="Proteomes" id="UP001302349">
    <property type="component" value="Chromosome"/>
</dbReference>
<comment type="similarity">
    <text evidence="10 11">Belongs to the TonB-dependent receptor family.</text>
</comment>
<dbReference type="SUPFAM" id="SSF56935">
    <property type="entry name" value="Porins"/>
    <property type="match status" value="1"/>
</dbReference>
<dbReference type="PANTHER" id="PTHR30069:SF29">
    <property type="entry name" value="HEMOGLOBIN AND HEMOGLOBIN-HAPTOGLOBIN-BINDING PROTEIN 1-RELATED"/>
    <property type="match status" value="1"/>
</dbReference>
<evidence type="ECO:0000256" key="9">
    <source>
        <dbReference type="ARBA" id="ARBA00023237"/>
    </source>
</evidence>
<comment type="subcellular location">
    <subcellularLocation>
        <location evidence="1 10">Cell outer membrane</location>
        <topology evidence="1 10">Multi-pass membrane protein</topology>
    </subcellularLocation>
</comment>
<keyword evidence="5 12" id="KW-0732">Signal</keyword>
<reference evidence="15 16" key="1">
    <citation type="journal article" date="2023" name="Microbiol. Resour. Announc.">
        <title>Complete Genome Sequence of Imperialibacter roseus strain P4T.</title>
        <authorList>
            <person name="Tizabi D.R."/>
            <person name="Bachvaroff T."/>
            <person name="Hill R.T."/>
        </authorList>
    </citation>
    <scope>NUCLEOTIDE SEQUENCE [LARGE SCALE GENOMIC DNA]</scope>
    <source>
        <strain evidence="15 16">P4T</strain>
    </source>
</reference>
<evidence type="ECO:0000259" key="14">
    <source>
        <dbReference type="Pfam" id="PF07715"/>
    </source>
</evidence>
<dbReference type="InterPro" id="IPR000531">
    <property type="entry name" value="Beta-barrel_TonB"/>
</dbReference>
<keyword evidence="4 10" id="KW-0812">Transmembrane</keyword>
<dbReference type="PROSITE" id="PS01156">
    <property type="entry name" value="TONB_DEPENDENT_REC_2"/>
    <property type="match status" value="1"/>
</dbReference>
<dbReference type="EMBL" id="CP136051">
    <property type="protein sequence ID" value="WOK09310.1"/>
    <property type="molecule type" value="Genomic_DNA"/>
</dbReference>
<feature type="signal peptide" evidence="12">
    <location>
        <begin position="1"/>
        <end position="19"/>
    </location>
</feature>
<keyword evidence="3 10" id="KW-1134">Transmembrane beta strand</keyword>
<evidence type="ECO:0000256" key="8">
    <source>
        <dbReference type="ARBA" id="ARBA00023170"/>
    </source>
</evidence>
<gene>
    <name evidence="15" type="ORF">RT717_11740</name>
</gene>
<evidence type="ECO:0000313" key="16">
    <source>
        <dbReference type="Proteomes" id="UP001302349"/>
    </source>
</evidence>
<evidence type="ECO:0000256" key="6">
    <source>
        <dbReference type="ARBA" id="ARBA00023077"/>
    </source>
</evidence>
<keyword evidence="8 15" id="KW-0675">Receptor</keyword>
<evidence type="ECO:0000256" key="2">
    <source>
        <dbReference type="ARBA" id="ARBA00022448"/>
    </source>
</evidence>
<protein>
    <submittedName>
        <fullName evidence="15">TonB-dependent receptor</fullName>
    </submittedName>
</protein>
<dbReference type="InterPro" id="IPR010917">
    <property type="entry name" value="TonB_rcpt_CS"/>
</dbReference>
<evidence type="ECO:0000259" key="13">
    <source>
        <dbReference type="Pfam" id="PF00593"/>
    </source>
</evidence>
<feature type="domain" description="TonB-dependent receptor-like beta-barrel" evidence="13">
    <location>
        <begin position="311"/>
        <end position="774"/>
    </location>
</feature>
<dbReference type="Gene3D" id="2.170.130.10">
    <property type="entry name" value="TonB-dependent receptor, plug domain"/>
    <property type="match status" value="1"/>
</dbReference>
<name>A0ABZ0IZD4_9BACT</name>
<dbReference type="Gene3D" id="2.40.170.20">
    <property type="entry name" value="TonB-dependent receptor, beta-barrel domain"/>
    <property type="match status" value="1"/>
</dbReference>